<dbReference type="EMBL" id="JAUSZT010000003">
    <property type="protein sequence ID" value="MDQ0996934.1"/>
    <property type="molecule type" value="Genomic_DNA"/>
</dbReference>
<organism evidence="1 2">
    <name type="scientific">Phyllobacterium ifriqiyense</name>
    <dbReference type="NCBI Taxonomy" id="314238"/>
    <lineage>
        <taxon>Bacteria</taxon>
        <taxon>Pseudomonadati</taxon>
        <taxon>Pseudomonadota</taxon>
        <taxon>Alphaproteobacteria</taxon>
        <taxon>Hyphomicrobiales</taxon>
        <taxon>Phyllobacteriaceae</taxon>
        <taxon>Phyllobacterium</taxon>
    </lineage>
</organism>
<accession>A0ABU0S847</accession>
<sequence>MGGVHFSKAKNAILGFNAELTALQKVSDTFADYLVACILAHSKTGMRPSYKLKDISGLEGSVIQSNLEGLCSSLYSVKVGI</sequence>
<comment type="caution">
    <text evidence="1">The sequence shown here is derived from an EMBL/GenBank/DDBJ whole genome shotgun (WGS) entry which is preliminary data.</text>
</comment>
<evidence type="ECO:0000313" key="2">
    <source>
        <dbReference type="Proteomes" id="UP001237780"/>
    </source>
</evidence>
<dbReference type="Proteomes" id="UP001237780">
    <property type="component" value="Unassembled WGS sequence"/>
</dbReference>
<protein>
    <submittedName>
        <fullName evidence="1">Uncharacterized protein</fullName>
    </submittedName>
</protein>
<keyword evidence="2" id="KW-1185">Reference proteome</keyword>
<name>A0ABU0S847_9HYPH</name>
<gene>
    <name evidence="1" type="ORF">QFZ34_002116</name>
</gene>
<evidence type="ECO:0000313" key="1">
    <source>
        <dbReference type="EMBL" id="MDQ0996934.1"/>
    </source>
</evidence>
<reference evidence="1 2" key="1">
    <citation type="submission" date="2023-07" db="EMBL/GenBank/DDBJ databases">
        <title>Comparative genomics of wheat-associated soil bacteria to identify genetic determinants of phenazine resistance.</title>
        <authorList>
            <person name="Mouncey N."/>
        </authorList>
    </citation>
    <scope>NUCLEOTIDE SEQUENCE [LARGE SCALE GENOMIC DNA]</scope>
    <source>
        <strain evidence="1 2">W4I11</strain>
    </source>
</reference>
<proteinExistence type="predicted"/>